<dbReference type="Pfam" id="PF23840">
    <property type="entry name" value="Phage_tail_terminator"/>
    <property type="match status" value="1"/>
</dbReference>
<accession>A0A4Y3W8C0</accession>
<comment type="caution">
    <text evidence="1">The sequence shown here is derived from an EMBL/GenBank/DDBJ whole genome shotgun (WGS) entry which is preliminary data.</text>
</comment>
<gene>
    <name evidence="1" type="ORF">NWI01_01830</name>
</gene>
<sequence length="147" mass="15532">MTTLVEQVVDRIDTEVADLKGRVEFVADLAALVEAGAMPQNEVAAYVVDLGFDDRGGESAAGLHTQIIDSAIGVILCIRSHGDASAKRAVPTVDALKDQVVGVVAGWAPDDAVDVFNVTRGRLVSVTAGLVIYQIDFRLADQLRIAT</sequence>
<proteinExistence type="predicted"/>
<dbReference type="AlphaFoldDB" id="A0A4Y3W8C0"/>
<name>A0A4Y3W8C0_NITWI</name>
<evidence type="ECO:0000313" key="2">
    <source>
        <dbReference type="Proteomes" id="UP000318825"/>
    </source>
</evidence>
<reference evidence="1 2" key="1">
    <citation type="submission" date="2019-06" db="EMBL/GenBank/DDBJ databases">
        <title>Whole genome shotgun sequence of Nitrobacter winogradskyi NBRC 14297.</title>
        <authorList>
            <person name="Hosoyama A."/>
            <person name="Uohara A."/>
            <person name="Ohji S."/>
            <person name="Ichikawa N."/>
        </authorList>
    </citation>
    <scope>NUCLEOTIDE SEQUENCE [LARGE SCALE GENOMIC DNA]</scope>
    <source>
        <strain evidence="1 2">NBRC 14297</strain>
    </source>
</reference>
<evidence type="ECO:0000313" key="1">
    <source>
        <dbReference type="EMBL" id="GEC14291.1"/>
    </source>
</evidence>
<dbReference type="EMBL" id="BJNF01000002">
    <property type="protein sequence ID" value="GEC14291.1"/>
    <property type="molecule type" value="Genomic_DNA"/>
</dbReference>
<protein>
    <submittedName>
        <fullName evidence="1">Uncharacterized protein</fullName>
    </submittedName>
</protein>
<dbReference type="OrthoDB" id="7742971at2"/>
<dbReference type="RefSeq" id="WP_141381862.1">
    <property type="nucleotide sequence ID" value="NZ_BJNF01000002.1"/>
</dbReference>
<dbReference type="InterPro" id="IPR056912">
    <property type="entry name" value="Phage_JBD30_tail_term-like"/>
</dbReference>
<organism evidence="1 2">
    <name type="scientific">Nitrobacter winogradskyi</name>
    <name type="common">Nitrobacter agilis</name>
    <dbReference type="NCBI Taxonomy" id="913"/>
    <lineage>
        <taxon>Bacteria</taxon>
        <taxon>Pseudomonadati</taxon>
        <taxon>Pseudomonadota</taxon>
        <taxon>Alphaproteobacteria</taxon>
        <taxon>Hyphomicrobiales</taxon>
        <taxon>Nitrobacteraceae</taxon>
        <taxon>Nitrobacter</taxon>
    </lineage>
</organism>
<dbReference type="Proteomes" id="UP000318825">
    <property type="component" value="Unassembled WGS sequence"/>
</dbReference>